<dbReference type="Proteomes" id="UP000461409">
    <property type="component" value="Unassembled WGS sequence"/>
</dbReference>
<dbReference type="AlphaFoldDB" id="A0A844XES0"/>
<organism evidence="6 7">
    <name type="scientific">Aurantiacibacter rhizosphaerae</name>
    <dbReference type="NCBI Taxonomy" id="2691582"/>
    <lineage>
        <taxon>Bacteria</taxon>
        <taxon>Pseudomonadati</taxon>
        <taxon>Pseudomonadota</taxon>
        <taxon>Alphaproteobacteria</taxon>
        <taxon>Sphingomonadales</taxon>
        <taxon>Erythrobacteraceae</taxon>
        <taxon>Aurantiacibacter</taxon>
    </lineage>
</organism>
<dbReference type="CDD" id="cd02968">
    <property type="entry name" value="SCO"/>
    <property type="match status" value="1"/>
</dbReference>
<keyword evidence="2 3" id="KW-0186">Copper</keyword>
<gene>
    <name evidence="6" type="ORF">GRF63_14310</name>
</gene>
<dbReference type="InterPro" id="IPR036249">
    <property type="entry name" value="Thioredoxin-like_sf"/>
</dbReference>
<reference evidence="6 7" key="2">
    <citation type="submission" date="2020-02" db="EMBL/GenBank/DDBJ databases">
        <title>Erythrobacter dongmakensis sp. nov., isolated from a tidal mudflat.</title>
        <authorList>
            <person name="Kim I.S."/>
        </authorList>
    </citation>
    <scope>NUCLEOTIDE SEQUENCE [LARGE SCALE GENOMIC DNA]</scope>
    <source>
        <strain evidence="6 7">GH3-10</strain>
    </source>
</reference>
<evidence type="ECO:0000313" key="7">
    <source>
        <dbReference type="Proteomes" id="UP000461409"/>
    </source>
</evidence>
<sequence length="204" mass="22110">MSARKSVASAILLALCLAACDGAADQPAITDAPLYGSSLTGEFDLVDSTGAQVTNRDFAGEYQLIYFGYAYCPDVCPFDMTRMMRGYDRFAADNPELATDVQPIFITIDPARDTPEKVGEYVEAFSDKLIGLTGSPEQIEAAAAAFFAHYQKLDEDAQDGYLMDHSRAGYLVNREGEPMALIPVEQSAEAVAAELEKWVRPANG</sequence>
<evidence type="ECO:0000313" key="6">
    <source>
        <dbReference type="EMBL" id="MWV29081.1"/>
    </source>
</evidence>
<dbReference type="Gene3D" id="3.40.30.10">
    <property type="entry name" value="Glutaredoxin"/>
    <property type="match status" value="1"/>
</dbReference>
<keyword evidence="7" id="KW-1185">Reference proteome</keyword>
<dbReference type="SUPFAM" id="SSF52833">
    <property type="entry name" value="Thioredoxin-like"/>
    <property type="match status" value="1"/>
</dbReference>
<dbReference type="PANTHER" id="PTHR12151">
    <property type="entry name" value="ELECTRON TRANSPORT PROTIN SCO1/SENC FAMILY MEMBER"/>
    <property type="match status" value="1"/>
</dbReference>
<comment type="similarity">
    <text evidence="1">Belongs to the SCO1/2 family.</text>
</comment>
<dbReference type="GO" id="GO:0046872">
    <property type="term" value="F:metal ion binding"/>
    <property type="evidence" value="ECO:0007669"/>
    <property type="project" value="UniProtKB-KW"/>
</dbReference>
<dbReference type="Pfam" id="PF02630">
    <property type="entry name" value="SCO1-SenC"/>
    <property type="match status" value="1"/>
</dbReference>
<proteinExistence type="inferred from homology"/>
<dbReference type="PANTHER" id="PTHR12151:SF25">
    <property type="entry name" value="LINALOOL DEHYDRATASE_ISOMERASE DOMAIN-CONTAINING PROTEIN"/>
    <property type="match status" value="1"/>
</dbReference>
<dbReference type="FunFam" id="3.40.30.10:FF:000013">
    <property type="entry name" value="Blast:Protein SCO1 homolog, mitochondrial"/>
    <property type="match status" value="1"/>
</dbReference>
<dbReference type="RefSeq" id="WP_160486706.1">
    <property type="nucleotide sequence ID" value="NZ_WUBR01000003.1"/>
</dbReference>
<feature type="signal peptide" evidence="5">
    <location>
        <begin position="1"/>
        <end position="23"/>
    </location>
</feature>
<feature type="disulfide bond" description="Redox-active" evidence="4">
    <location>
        <begin position="72"/>
        <end position="76"/>
    </location>
</feature>
<keyword evidence="4" id="KW-1015">Disulfide bond</keyword>
<accession>A0A844XES0</accession>
<name>A0A844XES0_9SPHN</name>
<evidence type="ECO:0000256" key="3">
    <source>
        <dbReference type="PIRSR" id="PIRSR603782-1"/>
    </source>
</evidence>
<feature type="chain" id="PRO_5032462487" evidence="5">
    <location>
        <begin position="24"/>
        <end position="204"/>
    </location>
</feature>
<evidence type="ECO:0000256" key="4">
    <source>
        <dbReference type="PIRSR" id="PIRSR603782-2"/>
    </source>
</evidence>
<feature type="binding site" evidence="3">
    <location>
        <position position="72"/>
    </location>
    <ligand>
        <name>Cu cation</name>
        <dbReference type="ChEBI" id="CHEBI:23378"/>
    </ligand>
</feature>
<dbReference type="EMBL" id="WUBR01000003">
    <property type="protein sequence ID" value="MWV29081.1"/>
    <property type="molecule type" value="Genomic_DNA"/>
</dbReference>
<feature type="binding site" evidence="3">
    <location>
        <position position="165"/>
    </location>
    <ligand>
        <name>Cu cation</name>
        <dbReference type="ChEBI" id="CHEBI:23378"/>
    </ligand>
</feature>
<protein>
    <submittedName>
        <fullName evidence="6">SCO family protein</fullName>
    </submittedName>
</protein>
<evidence type="ECO:0000256" key="2">
    <source>
        <dbReference type="ARBA" id="ARBA00023008"/>
    </source>
</evidence>
<comment type="caution">
    <text evidence="6">The sequence shown here is derived from an EMBL/GenBank/DDBJ whole genome shotgun (WGS) entry which is preliminary data.</text>
</comment>
<reference evidence="6 7" key="1">
    <citation type="submission" date="2019-12" db="EMBL/GenBank/DDBJ databases">
        <authorList>
            <person name="Lee S.D."/>
        </authorList>
    </citation>
    <scope>NUCLEOTIDE SEQUENCE [LARGE SCALE GENOMIC DNA]</scope>
    <source>
        <strain evidence="6 7">GH3-10</strain>
    </source>
</reference>
<keyword evidence="5" id="KW-0732">Signal</keyword>
<feature type="binding site" evidence="3">
    <location>
        <position position="76"/>
    </location>
    <ligand>
        <name>Cu cation</name>
        <dbReference type="ChEBI" id="CHEBI:23378"/>
    </ligand>
</feature>
<keyword evidence="3" id="KW-0479">Metal-binding</keyword>
<dbReference type="InterPro" id="IPR003782">
    <property type="entry name" value="SCO1/SenC"/>
</dbReference>
<evidence type="ECO:0000256" key="1">
    <source>
        <dbReference type="ARBA" id="ARBA00010996"/>
    </source>
</evidence>
<evidence type="ECO:0000256" key="5">
    <source>
        <dbReference type="SAM" id="SignalP"/>
    </source>
</evidence>